<proteinExistence type="predicted"/>
<accession>A0A7J8YDW5</accession>
<name>A0A7J8YDW5_GOSAI</name>
<dbReference type="AlphaFoldDB" id="A0A7J8YDW5"/>
<gene>
    <name evidence="1" type="ORF">Goari_021284</name>
</gene>
<evidence type="ECO:0000313" key="2">
    <source>
        <dbReference type="Proteomes" id="UP000593577"/>
    </source>
</evidence>
<protein>
    <submittedName>
        <fullName evidence="1">Uncharacterized protein</fullName>
    </submittedName>
</protein>
<evidence type="ECO:0000313" key="1">
    <source>
        <dbReference type="EMBL" id="MBA0697758.1"/>
    </source>
</evidence>
<dbReference type="Proteomes" id="UP000593577">
    <property type="component" value="Unassembled WGS sequence"/>
</dbReference>
<comment type="caution">
    <text evidence="1">The sequence shown here is derived from an EMBL/GenBank/DDBJ whole genome shotgun (WGS) entry which is preliminary data.</text>
</comment>
<organism evidence="1 2">
    <name type="scientific">Gossypium aridum</name>
    <name type="common">American cotton</name>
    <name type="synonym">Erioxylum aridum</name>
    <dbReference type="NCBI Taxonomy" id="34290"/>
    <lineage>
        <taxon>Eukaryota</taxon>
        <taxon>Viridiplantae</taxon>
        <taxon>Streptophyta</taxon>
        <taxon>Embryophyta</taxon>
        <taxon>Tracheophyta</taxon>
        <taxon>Spermatophyta</taxon>
        <taxon>Magnoliopsida</taxon>
        <taxon>eudicotyledons</taxon>
        <taxon>Gunneridae</taxon>
        <taxon>Pentapetalae</taxon>
        <taxon>rosids</taxon>
        <taxon>malvids</taxon>
        <taxon>Malvales</taxon>
        <taxon>Malvaceae</taxon>
        <taxon>Malvoideae</taxon>
        <taxon>Gossypium</taxon>
    </lineage>
</organism>
<feature type="non-terminal residue" evidence="1">
    <location>
        <position position="31"/>
    </location>
</feature>
<reference evidence="1 2" key="1">
    <citation type="journal article" date="2019" name="Genome Biol. Evol.">
        <title>Insights into the evolution of the New World diploid cottons (Gossypium, subgenus Houzingenia) based on genome sequencing.</title>
        <authorList>
            <person name="Grover C.E."/>
            <person name="Arick M.A. 2nd"/>
            <person name="Thrash A."/>
            <person name="Conover J.L."/>
            <person name="Sanders W.S."/>
            <person name="Peterson D.G."/>
            <person name="Frelichowski J.E."/>
            <person name="Scheffler J.A."/>
            <person name="Scheffler B.E."/>
            <person name="Wendel J.F."/>
        </authorList>
    </citation>
    <scope>NUCLEOTIDE SEQUENCE [LARGE SCALE GENOMIC DNA]</scope>
    <source>
        <strain evidence="1">185</strain>
        <tissue evidence="1">Leaf</tissue>
    </source>
</reference>
<keyword evidence="2" id="KW-1185">Reference proteome</keyword>
<sequence length="31" mass="3461">MAVSIDLEKPLTSQVSINGRMQRVEFEALPT</sequence>
<dbReference type="EMBL" id="JABFAA010000012">
    <property type="protein sequence ID" value="MBA0697758.1"/>
    <property type="molecule type" value="Genomic_DNA"/>
</dbReference>